<dbReference type="PANTHER" id="PTHR37919:SF2">
    <property type="entry name" value="EXPERA DOMAIN-CONTAINING PROTEIN"/>
    <property type="match status" value="1"/>
</dbReference>
<organism evidence="2 3">
    <name type="scientific">Trypanosoma conorhini</name>
    <dbReference type="NCBI Taxonomy" id="83891"/>
    <lineage>
        <taxon>Eukaryota</taxon>
        <taxon>Discoba</taxon>
        <taxon>Euglenozoa</taxon>
        <taxon>Kinetoplastea</taxon>
        <taxon>Metakinetoplastina</taxon>
        <taxon>Trypanosomatida</taxon>
        <taxon>Trypanosomatidae</taxon>
        <taxon>Trypanosoma</taxon>
    </lineage>
</organism>
<dbReference type="AlphaFoldDB" id="A0A422NRW0"/>
<dbReference type="Proteomes" id="UP000284403">
    <property type="component" value="Unassembled WGS sequence"/>
</dbReference>
<keyword evidence="2" id="KW-0413">Isomerase</keyword>
<feature type="transmembrane region" description="Helical" evidence="1">
    <location>
        <begin position="138"/>
        <end position="155"/>
    </location>
</feature>
<keyword evidence="3" id="KW-1185">Reference proteome</keyword>
<dbReference type="GeneID" id="40320899"/>
<dbReference type="PANTHER" id="PTHR37919">
    <property type="entry name" value="PROTEIN CBG05606"/>
    <property type="match status" value="1"/>
</dbReference>
<evidence type="ECO:0000313" key="2">
    <source>
        <dbReference type="EMBL" id="RNF08217.1"/>
    </source>
</evidence>
<comment type="caution">
    <text evidence="2">The sequence shown here is derived from an EMBL/GenBank/DDBJ whole genome shotgun (WGS) entry which is preliminary data.</text>
</comment>
<gene>
    <name evidence="2" type="ORF">Tco025E_07288</name>
</gene>
<evidence type="ECO:0000313" key="3">
    <source>
        <dbReference type="Proteomes" id="UP000284403"/>
    </source>
</evidence>
<keyword evidence="1" id="KW-0812">Transmembrane</keyword>
<evidence type="ECO:0000256" key="1">
    <source>
        <dbReference type="SAM" id="Phobius"/>
    </source>
</evidence>
<proteinExistence type="predicted"/>
<protein>
    <submittedName>
        <fullName evidence="2">Cholestenol Delta-isomerase</fullName>
        <ecNumber evidence="2">5.3.3.5</ecNumber>
    </submittedName>
</protein>
<feature type="transmembrane region" description="Helical" evidence="1">
    <location>
        <begin position="100"/>
        <end position="118"/>
    </location>
</feature>
<dbReference type="EMBL" id="MKKU01000543">
    <property type="protein sequence ID" value="RNF08217.1"/>
    <property type="molecule type" value="Genomic_DNA"/>
</dbReference>
<reference evidence="2 3" key="1">
    <citation type="journal article" date="2018" name="BMC Genomics">
        <title>Genomic comparison of Trypanosoma conorhini and Trypanosoma rangeli to Trypanosoma cruzi strains of high and low virulence.</title>
        <authorList>
            <person name="Bradwell K.R."/>
            <person name="Koparde V.N."/>
            <person name="Matveyev A.V."/>
            <person name="Serrano M.G."/>
            <person name="Alves J.M."/>
            <person name="Parikh H."/>
            <person name="Huang B."/>
            <person name="Lee V."/>
            <person name="Espinosa-Alvarez O."/>
            <person name="Ortiz P.A."/>
            <person name="Costa-Martins A.G."/>
            <person name="Teixeira M.M."/>
            <person name="Buck G.A."/>
        </authorList>
    </citation>
    <scope>NUCLEOTIDE SEQUENCE [LARGE SCALE GENOMIC DNA]</scope>
    <source>
        <strain evidence="2 3">025E</strain>
    </source>
</reference>
<feature type="transmembrane region" description="Helical" evidence="1">
    <location>
        <begin position="12"/>
        <end position="30"/>
    </location>
</feature>
<dbReference type="RefSeq" id="XP_029225811.1">
    <property type="nucleotide sequence ID" value="XM_029374154.1"/>
</dbReference>
<feature type="transmembrane region" description="Helical" evidence="1">
    <location>
        <begin position="66"/>
        <end position="88"/>
    </location>
</feature>
<keyword evidence="1" id="KW-0472">Membrane</keyword>
<keyword evidence="1" id="KW-1133">Transmembrane helix</keyword>
<dbReference type="OrthoDB" id="60858at2759"/>
<dbReference type="GO" id="GO:0047750">
    <property type="term" value="F:cholestenol delta-isomerase activity"/>
    <property type="evidence" value="ECO:0007669"/>
    <property type="project" value="UniProtKB-EC"/>
</dbReference>
<accession>A0A422NRW0</accession>
<dbReference type="EC" id="5.3.3.5" evidence="2"/>
<sequence>MATLELPLLAKLWFLLTAPVVLIDGVFVLTRSSSPSVPHPLADTPPFNWWVLYATYDRRYAPNDDAFVVVQSWMNMLEVALGILALVLSHRGSVVEGLQLALVVSVMTLYKTVLYLAMEVVEGGKYTKHNSTFDTLMMTVLPSSFWIIVPAMLIVQCGRRLSGAVPGSKAAPQKRKKIG</sequence>
<name>A0A422NRW0_9TRYP</name>